<proteinExistence type="predicted"/>
<accession>A0A5R9GW18</accession>
<dbReference type="NCBIfam" id="NF047646">
    <property type="entry name" value="REP_Tyr_transpos"/>
    <property type="match status" value="1"/>
</dbReference>
<dbReference type="SMART" id="SM01321">
    <property type="entry name" value="Y1_Tnp"/>
    <property type="match status" value="1"/>
</dbReference>
<name>A0A5R9GW18_9PROT</name>
<dbReference type="InterPro" id="IPR036515">
    <property type="entry name" value="Transposase_17_sf"/>
</dbReference>
<dbReference type="GO" id="GO:0004803">
    <property type="term" value="F:transposase activity"/>
    <property type="evidence" value="ECO:0007669"/>
    <property type="project" value="InterPro"/>
</dbReference>
<dbReference type="InterPro" id="IPR001387">
    <property type="entry name" value="Cro/C1-type_HTH"/>
</dbReference>
<dbReference type="PROSITE" id="PS50943">
    <property type="entry name" value="HTH_CROC1"/>
    <property type="match status" value="1"/>
</dbReference>
<dbReference type="InterPro" id="IPR002686">
    <property type="entry name" value="Transposase_17"/>
</dbReference>
<sequence length="282" mass="32105">MARPLRIEFEGAVYHVTSRGNARSDIYLTDDDREMFLAVLAHVVDRFGWICHAYCLMSNHFHLMIETPRSNLSRGMRQLNGIYTQRFNRTHGRVGHVFQGRFKSIVVDKDAYLLELSRYIVRNPVAAGMVKDAGDWPWSSYQATAGAVSTPAFLDTGWLLSRFGNDSETARAAYVAFVRDEQMVSPWDQLNGPDILGDDLFRGRLQVAGSGETVGIPKRKQLLRHLPLSEIAQPDRERSDWIREAYREHGYTMQEIATYCGLHHSTVSRIIKSADENARNKS</sequence>
<evidence type="ECO:0000313" key="3">
    <source>
        <dbReference type="Proteomes" id="UP000306585"/>
    </source>
</evidence>
<dbReference type="CDD" id="cd00093">
    <property type="entry name" value="HTH_XRE"/>
    <property type="match status" value="1"/>
</dbReference>
<feature type="domain" description="HTH cro/C1-type" evidence="1">
    <location>
        <begin position="242"/>
        <end position="270"/>
    </location>
</feature>
<dbReference type="AlphaFoldDB" id="A0A5R9GW18"/>
<dbReference type="Proteomes" id="UP000306585">
    <property type="component" value="Unassembled WGS sequence"/>
</dbReference>
<comment type="caution">
    <text evidence="2">The sequence shown here is derived from an EMBL/GenBank/DDBJ whole genome shotgun (WGS) entry which is preliminary data.</text>
</comment>
<evidence type="ECO:0000313" key="2">
    <source>
        <dbReference type="EMBL" id="TLS67294.1"/>
    </source>
</evidence>
<reference evidence="2 3" key="1">
    <citation type="journal article" date="2019" name="Appl. Environ. Microbiol.">
        <title>Environmental Evidence and Genomic Insight of Iron-oxidizing Bacteria Preference Towards More Corrosion Resistant Stainless Steel at Higher Salinities.</title>
        <authorList>
            <person name="Garrison C.E."/>
            <person name="Price K.A."/>
            <person name="Field E.K."/>
        </authorList>
    </citation>
    <scope>NUCLEOTIDE SEQUENCE [LARGE SCALE GENOMIC DNA]</scope>
    <source>
        <strain evidence="2 3">P3</strain>
    </source>
</reference>
<organism evidence="2 3">
    <name type="scientific">Mariprofundus erugo</name>
    <dbReference type="NCBI Taxonomy" id="2528639"/>
    <lineage>
        <taxon>Bacteria</taxon>
        <taxon>Pseudomonadati</taxon>
        <taxon>Pseudomonadota</taxon>
        <taxon>Candidatius Mariprofundia</taxon>
        <taxon>Mariprofundales</taxon>
        <taxon>Mariprofundaceae</taxon>
        <taxon>Mariprofundus</taxon>
    </lineage>
</organism>
<dbReference type="Pfam" id="PF01797">
    <property type="entry name" value="Y1_Tnp"/>
    <property type="match status" value="1"/>
</dbReference>
<dbReference type="Gene3D" id="3.30.70.1290">
    <property type="entry name" value="Transposase IS200-like"/>
    <property type="match status" value="1"/>
</dbReference>
<dbReference type="GO" id="GO:0006313">
    <property type="term" value="P:DNA transposition"/>
    <property type="evidence" value="ECO:0007669"/>
    <property type="project" value="InterPro"/>
</dbReference>
<dbReference type="GO" id="GO:0003677">
    <property type="term" value="F:DNA binding"/>
    <property type="evidence" value="ECO:0007669"/>
    <property type="project" value="InterPro"/>
</dbReference>
<dbReference type="PANTHER" id="PTHR34322">
    <property type="entry name" value="TRANSPOSASE, Y1_TNP DOMAIN-CONTAINING"/>
    <property type="match status" value="1"/>
</dbReference>
<gene>
    <name evidence="2" type="ORF">FEF65_07635</name>
</gene>
<dbReference type="PANTHER" id="PTHR34322:SF2">
    <property type="entry name" value="TRANSPOSASE IS200-LIKE DOMAIN-CONTAINING PROTEIN"/>
    <property type="match status" value="1"/>
</dbReference>
<dbReference type="RefSeq" id="WP_138239210.1">
    <property type="nucleotide sequence ID" value="NZ_VBRY01000006.1"/>
</dbReference>
<keyword evidence="3" id="KW-1185">Reference proteome</keyword>
<evidence type="ECO:0000259" key="1">
    <source>
        <dbReference type="PROSITE" id="PS50943"/>
    </source>
</evidence>
<dbReference type="EMBL" id="VBRY01000006">
    <property type="protein sequence ID" value="TLS67294.1"/>
    <property type="molecule type" value="Genomic_DNA"/>
</dbReference>
<dbReference type="Gene3D" id="1.10.10.60">
    <property type="entry name" value="Homeodomain-like"/>
    <property type="match status" value="1"/>
</dbReference>
<dbReference type="SUPFAM" id="SSF143422">
    <property type="entry name" value="Transposase IS200-like"/>
    <property type="match status" value="1"/>
</dbReference>
<protein>
    <recommendedName>
        <fullName evidence="1">HTH cro/C1-type domain-containing protein</fullName>
    </recommendedName>
</protein>